<sequence length="162" mass="18632">MAWFSRLGDLDVGPAPLIQRSSLIEENFGGSKSTEARQTLKILRTDKRETVSISLISFRPLREYYQKLLTENRPEFLLNNDDKIDIFDVTLVDEIFVSHPKNSLKTMKNERAPGLSGISVELLKARTDSLLELVAYVSNWFLKGEELPSEWKTAYIFNLHKK</sequence>
<dbReference type="EMBL" id="VTPC01001447">
    <property type="protein sequence ID" value="KAF2901930.1"/>
    <property type="molecule type" value="Genomic_DNA"/>
</dbReference>
<dbReference type="OrthoDB" id="6758738at2759"/>
<feature type="non-terminal residue" evidence="1">
    <location>
        <position position="162"/>
    </location>
</feature>
<accession>A0A8K0DK49</accession>
<gene>
    <name evidence="1" type="ORF">ILUMI_04254</name>
</gene>
<comment type="caution">
    <text evidence="1">The sequence shown here is derived from an EMBL/GenBank/DDBJ whole genome shotgun (WGS) entry which is preliminary data.</text>
</comment>
<dbReference type="Proteomes" id="UP000801492">
    <property type="component" value="Unassembled WGS sequence"/>
</dbReference>
<evidence type="ECO:0000313" key="2">
    <source>
        <dbReference type="Proteomes" id="UP000801492"/>
    </source>
</evidence>
<dbReference type="AlphaFoldDB" id="A0A8K0DK49"/>
<proteinExistence type="predicted"/>
<keyword evidence="2" id="KW-1185">Reference proteome</keyword>
<reference evidence="1" key="1">
    <citation type="submission" date="2019-08" db="EMBL/GenBank/DDBJ databases">
        <title>The genome of the North American firefly Photinus pyralis.</title>
        <authorList>
            <consortium name="Photinus pyralis genome working group"/>
            <person name="Fallon T.R."/>
            <person name="Sander Lower S.E."/>
            <person name="Weng J.-K."/>
        </authorList>
    </citation>
    <scope>NUCLEOTIDE SEQUENCE</scope>
    <source>
        <strain evidence="1">TRF0915ILg1</strain>
        <tissue evidence="1">Whole body</tissue>
    </source>
</reference>
<protein>
    <submittedName>
        <fullName evidence="1">Uncharacterized protein</fullName>
    </submittedName>
</protein>
<evidence type="ECO:0000313" key="1">
    <source>
        <dbReference type="EMBL" id="KAF2901930.1"/>
    </source>
</evidence>
<organism evidence="1 2">
    <name type="scientific">Ignelater luminosus</name>
    <name type="common">Cucubano</name>
    <name type="synonym">Pyrophorus luminosus</name>
    <dbReference type="NCBI Taxonomy" id="2038154"/>
    <lineage>
        <taxon>Eukaryota</taxon>
        <taxon>Metazoa</taxon>
        <taxon>Ecdysozoa</taxon>
        <taxon>Arthropoda</taxon>
        <taxon>Hexapoda</taxon>
        <taxon>Insecta</taxon>
        <taxon>Pterygota</taxon>
        <taxon>Neoptera</taxon>
        <taxon>Endopterygota</taxon>
        <taxon>Coleoptera</taxon>
        <taxon>Polyphaga</taxon>
        <taxon>Elateriformia</taxon>
        <taxon>Elateroidea</taxon>
        <taxon>Elateridae</taxon>
        <taxon>Agrypninae</taxon>
        <taxon>Pyrophorini</taxon>
        <taxon>Ignelater</taxon>
    </lineage>
</organism>
<name>A0A8K0DK49_IGNLU</name>